<keyword evidence="3" id="KW-1185">Reference proteome</keyword>
<organism evidence="2 3">
    <name type="scientific">Pleurodeles waltl</name>
    <name type="common">Iberian ribbed newt</name>
    <dbReference type="NCBI Taxonomy" id="8319"/>
    <lineage>
        <taxon>Eukaryota</taxon>
        <taxon>Metazoa</taxon>
        <taxon>Chordata</taxon>
        <taxon>Craniata</taxon>
        <taxon>Vertebrata</taxon>
        <taxon>Euteleostomi</taxon>
        <taxon>Amphibia</taxon>
        <taxon>Batrachia</taxon>
        <taxon>Caudata</taxon>
        <taxon>Salamandroidea</taxon>
        <taxon>Salamandridae</taxon>
        <taxon>Pleurodelinae</taxon>
        <taxon>Pleurodeles</taxon>
    </lineage>
</organism>
<comment type="caution">
    <text evidence="2">The sequence shown here is derived from an EMBL/GenBank/DDBJ whole genome shotgun (WGS) entry which is preliminary data.</text>
</comment>
<dbReference type="PANTHER" id="PTHR15218">
    <property type="entry name" value="MD-1, MD-2 - RELATED"/>
    <property type="match status" value="1"/>
</dbReference>
<gene>
    <name evidence="2" type="ORF">NDU88_001861</name>
</gene>
<dbReference type="Proteomes" id="UP001066276">
    <property type="component" value="Chromosome 2_2"/>
</dbReference>
<dbReference type="GO" id="GO:0046696">
    <property type="term" value="C:lipopolysaccharide receptor complex"/>
    <property type="evidence" value="ECO:0007669"/>
    <property type="project" value="TreeGrafter"/>
</dbReference>
<dbReference type="GO" id="GO:0031666">
    <property type="term" value="P:positive regulation of lipopolysaccharide-mediated signaling pathway"/>
    <property type="evidence" value="ECO:0007669"/>
    <property type="project" value="TreeGrafter"/>
</dbReference>
<dbReference type="PANTHER" id="PTHR15218:SF0">
    <property type="entry name" value="LYMPHOCYTE ANTIGEN 96"/>
    <property type="match status" value="1"/>
</dbReference>
<dbReference type="InterPro" id="IPR014756">
    <property type="entry name" value="Ig_E-set"/>
</dbReference>
<dbReference type="SUPFAM" id="SSF81296">
    <property type="entry name" value="E set domains"/>
    <property type="match status" value="1"/>
</dbReference>
<dbReference type="GO" id="GO:0034142">
    <property type="term" value="P:toll-like receptor 4 signaling pathway"/>
    <property type="evidence" value="ECO:0007669"/>
    <property type="project" value="TreeGrafter"/>
</dbReference>
<dbReference type="GO" id="GO:0001875">
    <property type="term" value="F:lipopolysaccharide immune receptor activity"/>
    <property type="evidence" value="ECO:0007669"/>
    <property type="project" value="TreeGrafter"/>
</dbReference>
<name>A0AAV7UVX7_PLEWA</name>
<dbReference type="GO" id="GO:0032497">
    <property type="term" value="P:detection of lipopolysaccharide"/>
    <property type="evidence" value="ECO:0007669"/>
    <property type="project" value="TreeGrafter"/>
</dbReference>
<sequence length="164" mass="18805">MATQGPLLLFTLFIQAFCRAPEKYTLCTSSSLDLAYVYCGRTSHAPKIGVDFCDVRKNGSWNITASWIPSFDVNKLYAIVVTWHESMKISERTYILCSGHDDEFEFCGRLKGETILMEIKRRMVFHIVKKGTYTFALQGFVDDQKKDDLCLNFTITVKRDMGLM</sequence>
<dbReference type="Gene3D" id="2.60.40.770">
    <property type="match status" value="1"/>
</dbReference>
<dbReference type="GO" id="GO:0045087">
    <property type="term" value="P:innate immune response"/>
    <property type="evidence" value="ECO:0007669"/>
    <property type="project" value="InterPro"/>
</dbReference>
<evidence type="ECO:0000256" key="1">
    <source>
        <dbReference type="SAM" id="SignalP"/>
    </source>
</evidence>
<feature type="signal peptide" evidence="1">
    <location>
        <begin position="1"/>
        <end position="18"/>
    </location>
</feature>
<dbReference type="GO" id="GO:0035662">
    <property type="term" value="F:Toll-like receptor 4 binding"/>
    <property type="evidence" value="ECO:0007669"/>
    <property type="project" value="InterPro"/>
</dbReference>
<protein>
    <recommendedName>
        <fullName evidence="4">Lymphocyte antigen 96</fullName>
    </recommendedName>
</protein>
<evidence type="ECO:0000313" key="3">
    <source>
        <dbReference type="Proteomes" id="UP001066276"/>
    </source>
</evidence>
<keyword evidence="1" id="KW-0732">Signal</keyword>
<evidence type="ECO:0008006" key="4">
    <source>
        <dbReference type="Google" id="ProtNLM"/>
    </source>
</evidence>
<dbReference type="GO" id="GO:0001530">
    <property type="term" value="F:lipopolysaccharide binding"/>
    <property type="evidence" value="ECO:0007669"/>
    <property type="project" value="InterPro"/>
</dbReference>
<dbReference type="InterPro" id="IPR039217">
    <property type="entry name" value="LY96"/>
</dbReference>
<accession>A0AAV7UVX7</accession>
<proteinExistence type="predicted"/>
<evidence type="ECO:0000313" key="2">
    <source>
        <dbReference type="EMBL" id="KAJ1192554.1"/>
    </source>
</evidence>
<dbReference type="AlphaFoldDB" id="A0AAV7UVX7"/>
<dbReference type="EMBL" id="JANPWB010000004">
    <property type="protein sequence ID" value="KAJ1192554.1"/>
    <property type="molecule type" value="Genomic_DNA"/>
</dbReference>
<reference evidence="2" key="1">
    <citation type="journal article" date="2022" name="bioRxiv">
        <title>Sequencing and chromosome-scale assembly of the giantPleurodeles waltlgenome.</title>
        <authorList>
            <person name="Brown T."/>
            <person name="Elewa A."/>
            <person name="Iarovenko S."/>
            <person name="Subramanian E."/>
            <person name="Araus A.J."/>
            <person name="Petzold A."/>
            <person name="Susuki M."/>
            <person name="Suzuki K.-i.T."/>
            <person name="Hayashi T."/>
            <person name="Toyoda A."/>
            <person name="Oliveira C."/>
            <person name="Osipova E."/>
            <person name="Leigh N.D."/>
            <person name="Simon A."/>
            <person name="Yun M.H."/>
        </authorList>
    </citation>
    <scope>NUCLEOTIDE SEQUENCE</scope>
    <source>
        <strain evidence="2">20211129_DDA</strain>
        <tissue evidence="2">Liver</tissue>
    </source>
</reference>
<feature type="chain" id="PRO_5043339181" description="Lymphocyte antigen 96" evidence="1">
    <location>
        <begin position="19"/>
        <end position="164"/>
    </location>
</feature>